<dbReference type="Pfam" id="PF00300">
    <property type="entry name" value="His_Phos_1"/>
    <property type="match status" value="1"/>
</dbReference>
<dbReference type="AlphaFoldDB" id="A0AAF0EU76"/>
<evidence type="ECO:0000256" key="1">
    <source>
        <dbReference type="SAM" id="MobiDB-lite"/>
    </source>
</evidence>
<evidence type="ECO:0000313" key="3">
    <source>
        <dbReference type="Proteomes" id="UP001219933"/>
    </source>
</evidence>
<gene>
    <name evidence="2" type="ORF">MCUN1_001307</name>
</gene>
<feature type="region of interest" description="Disordered" evidence="1">
    <location>
        <begin position="171"/>
        <end position="193"/>
    </location>
</feature>
<dbReference type="CDD" id="cd07067">
    <property type="entry name" value="HP_PGM_like"/>
    <property type="match status" value="1"/>
</dbReference>
<organism evidence="2 3">
    <name type="scientific">Malassezia cuniculi</name>
    <dbReference type="NCBI Taxonomy" id="948313"/>
    <lineage>
        <taxon>Eukaryota</taxon>
        <taxon>Fungi</taxon>
        <taxon>Dikarya</taxon>
        <taxon>Basidiomycota</taxon>
        <taxon>Ustilaginomycotina</taxon>
        <taxon>Malasseziomycetes</taxon>
        <taxon>Malasseziales</taxon>
        <taxon>Malasseziaceae</taxon>
        <taxon>Malassezia</taxon>
    </lineage>
</organism>
<dbReference type="Proteomes" id="UP001219933">
    <property type="component" value="Chromosome 2"/>
</dbReference>
<protein>
    <submittedName>
        <fullName evidence="2">Uncharacterized protein</fullName>
    </submittedName>
</protein>
<dbReference type="Gene3D" id="3.40.50.1240">
    <property type="entry name" value="Phosphoglycerate mutase-like"/>
    <property type="match status" value="1"/>
</dbReference>
<proteinExistence type="predicted"/>
<evidence type="ECO:0000313" key="2">
    <source>
        <dbReference type="EMBL" id="WFD34466.1"/>
    </source>
</evidence>
<dbReference type="PANTHER" id="PTHR16469:SF51">
    <property type="entry name" value="TRANSCRIPTION FACTOR TAU 55 KDA SUBUNIT"/>
    <property type="match status" value="1"/>
</dbReference>
<accession>A0AAF0EU76</accession>
<dbReference type="InterPro" id="IPR029033">
    <property type="entry name" value="His_PPase_superfam"/>
</dbReference>
<dbReference type="InterPro" id="IPR051710">
    <property type="entry name" value="Phosphatase_SH3-domain"/>
</dbReference>
<name>A0AAF0EU76_9BASI</name>
<dbReference type="PANTHER" id="PTHR16469">
    <property type="entry name" value="UBIQUITIN-ASSOCIATED AND SH3 DOMAIN-CONTAINING BA-RELATED"/>
    <property type="match status" value="1"/>
</dbReference>
<dbReference type="SUPFAM" id="SSF53254">
    <property type="entry name" value="Phosphoglycerate mutase-like"/>
    <property type="match status" value="1"/>
</dbReference>
<keyword evidence="3" id="KW-1185">Reference proteome</keyword>
<reference evidence="2" key="1">
    <citation type="submission" date="2023-03" db="EMBL/GenBank/DDBJ databases">
        <title>Mating type loci evolution in Malassezia.</title>
        <authorList>
            <person name="Coelho M.A."/>
        </authorList>
    </citation>
    <scope>NUCLEOTIDE SEQUENCE</scope>
    <source>
        <strain evidence="2">CBS 11721</strain>
    </source>
</reference>
<dbReference type="EMBL" id="CP119878">
    <property type="protein sequence ID" value="WFD34466.1"/>
    <property type="molecule type" value="Genomic_DNA"/>
</dbReference>
<sequence length="335" mass="36524">MATQLGLDQLEPLFNETRAPYDGSANALNVLSMMLDELREAGRVMYTQATYEAVARVDTQLGALEKFLAENNLAGLVLDGEDAQQLTNTIFEQRARMSEASAMRDPPLTAHGVDQVGYLAEHLAGLPEDERPQLIVSSPYQRCVNSAAPLAEALGVRLCVEPGMAEWYPPVAGGAGRHPTPPSGSDLGDERVDTSWTPLLYPSPSGETLDALRARMQEVLRRIEARCSELGVERVALVAHAATNIALGQVLVQRGIEGAGQHTIHAATASTSEFKRAGEHWKMLRNGDTSYLPDGSEREWDFSFLPENVTEPGMPADWEDPHKPKDAKLVFIAKL</sequence>
<dbReference type="InterPro" id="IPR013078">
    <property type="entry name" value="His_Pase_superF_clade-1"/>
</dbReference>